<dbReference type="WBParaSite" id="MCU_007218-RA">
    <property type="protein sequence ID" value="MCU_007218-RA"/>
    <property type="gene ID" value="MCU_007218"/>
</dbReference>
<protein>
    <submittedName>
        <fullName evidence="1">ABC transporter ATP-binding protein</fullName>
    </submittedName>
</protein>
<evidence type="ECO:0000313" key="1">
    <source>
        <dbReference type="WBParaSite" id="MCU_007218-RA"/>
    </source>
</evidence>
<name>A0A5K3FD76_MESCO</name>
<sequence>MSEVQYIMSGVAKVVDLDGQHWTFGSRLLLVNKVLSVAPVLFTQGFGYSTLL</sequence>
<dbReference type="AlphaFoldDB" id="A0A5K3FD76"/>
<organism evidence="1">
    <name type="scientific">Mesocestoides corti</name>
    <name type="common">Flatworm</name>
    <dbReference type="NCBI Taxonomy" id="53468"/>
    <lineage>
        <taxon>Eukaryota</taxon>
        <taxon>Metazoa</taxon>
        <taxon>Spiralia</taxon>
        <taxon>Lophotrochozoa</taxon>
        <taxon>Platyhelminthes</taxon>
        <taxon>Cestoda</taxon>
        <taxon>Eucestoda</taxon>
        <taxon>Cyclophyllidea</taxon>
        <taxon>Mesocestoididae</taxon>
        <taxon>Mesocestoides</taxon>
    </lineage>
</organism>
<reference evidence="1" key="1">
    <citation type="submission" date="2019-11" db="UniProtKB">
        <authorList>
            <consortium name="WormBaseParasite"/>
        </authorList>
    </citation>
    <scope>IDENTIFICATION</scope>
</reference>
<accession>A0A5K3FD76</accession>
<proteinExistence type="predicted"/>